<keyword evidence="1" id="KW-1133">Transmembrane helix</keyword>
<dbReference type="SUPFAM" id="SSF88659">
    <property type="entry name" value="Sigma3 and sigma4 domains of RNA polymerase sigma factors"/>
    <property type="match status" value="1"/>
</dbReference>
<dbReference type="Pfam" id="PF08281">
    <property type="entry name" value="Sigma70_r4_2"/>
    <property type="match status" value="1"/>
</dbReference>
<protein>
    <submittedName>
        <fullName evidence="3">Sigma-70 family RNA polymerase sigma factor</fullName>
    </submittedName>
</protein>
<dbReference type="Proteomes" id="UP001489509">
    <property type="component" value="Unassembled WGS sequence"/>
</dbReference>
<keyword evidence="4" id="KW-1185">Reference proteome</keyword>
<organism evidence="3 4">
    <name type="scientific">Solibaculum intestinale</name>
    <dbReference type="NCBI Taxonomy" id="3133165"/>
    <lineage>
        <taxon>Bacteria</taxon>
        <taxon>Bacillati</taxon>
        <taxon>Bacillota</taxon>
        <taxon>Clostridia</taxon>
        <taxon>Eubacteriales</taxon>
        <taxon>Oscillospiraceae</taxon>
        <taxon>Solibaculum</taxon>
    </lineage>
</organism>
<evidence type="ECO:0000313" key="4">
    <source>
        <dbReference type="Proteomes" id="UP001489509"/>
    </source>
</evidence>
<evidence type="ECO:0000313" key="3">
    <source>
        <dbReference type="EMBL" id="MEQ2441136.1"/>
    </source>
</evidence>
<name>A0ABV1E1F0_9FIRM</name>
<keyword evidence="1" id="KW-0812">Transmembrane</keyword>
<dbReference type="Gene3D" id="1.10.10.10">
    <property type="entry name" value="Winged helix-like DNA-binding domain superfamily/Winged helix DNA-binding domain"/>
    <property type="match status" value="1"/>
</dbReference>
<sequence length="190" mass="22346">MANTTSVFSALFSYFWQIYSIFLALEVPLFCLFRCLVMDGQKGGFSMSFRFSLEDLTLERRHYIDRYLKRVINNRVRDYYRYQKKASKYGLRFVTLDEIDTILSYEQTFDCVSGFVEAGGFRIPVYSPTLLSALNQLTYLQKEVLIGNVVLSIPLNKIAQRLGISLRMVKKHKQKAIQSIKRRWNYEQDI</sequence>
<dbReference type="RefSeq" id="WP_349220043.1">
    <property type="nucleotide sequence ID" value="NZ_JBBMFD010000018.1"/>
</dbReference>
<keyword evidence="1" id="KW-0472">Membrane</keyword>
<dbReference type="InterPro" id="IPR013249">
    <property type="entry name" value="RNA_pol_sigma70_r4_t2"/>
</dbReference>
<reference evidence="3 4" key="1">
    <citation type="submission" date="2024-03" db="EMBL/GenBank/DDBJ databases">
        <title>Human intestinal bacterial collection.</title>
        <authorList>
            <person name="Pauvert C."/>
            <person name="Hitch T.C.A."/>
            <person name="Clavel T."/>
        </authorList>
    </citation>
    <scope>NUCLEOTIDE SEQUENCE [LARGE SCALE GENOMIC DNA]</scope>
    <source>
        <strain evidence="3 4">CLA-JM-H44</strain>
    </source>
</reference>
<feature type="transmembrane region" description="Helical" evidence="1">
    <location>
        <begin position="14"/>
        <end position="37"/>
    </location>
</feature>
<gene>
    <name evidence="3" type="ORF">WMO26_09900</name>
</gene>
<evidence type="ECO:0000259" key="2">
    <source>
        <dbReference type="Pfam" id="PF08281"/>
    </source>
</evidence>
<dbReference type="InterPro" id="IPR013324">
    <property type="entry name" value="RNA_pol_sigma_r3/r4-like"/>
</dbReference>
<comment type="caution">
    <text evidence="3">The sequence shown here is derived from an EMBL/GenBank/DDBJ whole genome shotgun (WGS) entry which is preliminary data.</text>
</comment>
<feature type="domain" description="RNA polymerase sigma factor 70 region 4 type 2" evidence="2">
    <location>
        <begin position="130"/>
        <end position="178"/>
    </location>
</feature>
<dbReference type="EMBL" id="JBBMFD010000018">
    <property type="protein sequence ID" value="MEQ2441136.1"/>
    <property type="molecule type" value="Genomic_DNA"/>
</dbReference>
<proteinExistence type="predicted"/>
<dbReference type="InterPro" id="IPR036388">
    <property type="entry name" value="WH-like_DNA-bd_sf"/>
</dbReference>
<evidence type="ECO:0000256" key="1">
    <source>
        <dbReference type="SAM" id="Phobius"/>
    </source>
</evidence>
<accession>A0ABV1E1F0</accession>